<reference evidence="1 2" key="1">
    <citation type="submission" date="2018-01" db="EMBL/GenBank/DDBJ databases">
        <title>The whole genome sequencing and assembly of Paenibacillus chitinolyticus KCCM 41400 strain.</title>
        <authorList>
            <person name="Kim J.-Y."/>
            <person name="Park M.-K."/>
            <person name="Lee Y.-J."/>
            <person name="Yi H."/>
            <person name="Bahn Y.-S."/>
            <person name="Kim J.F."/>
            <person name="Lee D.-W."/>
        </authorList>
    </citation>
    <scope>NUCLEOTIDE SEQUENCE [LARGE SCALE GENOMIC DNA]</scope>
    <source>
        <strain evidence="1 2">KCCM 41400</strain>
    </source>
</reference>
<dbReference type="PANTHER" id="PTHR20883:SF49">
    <property type="entry name" value="PHYTANOYL-COA DIOXYGENASE"/>
    <property type="match status" value="1"/>
</dbReference>
<evidence type="ECO:0000313" key="1">
    <source>
        <dbReference type="EMBL" id="QAV17325.1"/>
    </source>
</evidence>
<dbReference type="GO" id="GO:0016706">
    <property type="term" value="F:2-oxoglutarate-dependent dioxygenase activity"/>
    <property type="evidence" value="ECO:0007669"/>
    <property type="project" value="UniProtKB-ARBA"/>
</dbReference>
<dbReference type="InterPro" id="IPR008775">
    <property type="entry name" value="Phytyl_CoA_dOase-like"/>
</dbReference>
<evidence type="ECO:0000313" key="2">
    <source>
        <dbReference type="Proteomes" id="UP000288943"/>
    </source>
</evidence>
<sequence length="270" mass="29999">MQLKSESANKALPDLSSGYTLTQEQIRYFRDNGHICLKQVLTPAEITAYRPRILEAIRDYMTNTIPSSGPDDSGTVNLRLRHPDVGRFTASRRIAKIAADLMGVEGVRIYRDSAFFKQPGAAATPMHQDNNYMLLDTDRSITAWIPLREVTASMGSLHFISRSHTLDNRGKTAKQNLKAAYRLGLEEMTYGGIGLGDVTFHAGWTLHNAPPNETSDTREAMTMMYYEDGASIVNPFETDPTGHLNQYFGGQKTGETADTPFNPLVYKKGS</sequence>
<dbReference type="KEGG" id="pchi:PC41400_06465"/>
<dbReference type="OrthoDB" id="9814777at2"/>
<dbReference type="SUPFAM" id="SSF51197">
    <property type="entry name" value="Clavaminate synthase-like"/>
    <property type="match status" value="1"/>
</dbReference>
<gene>
    <name evidence="1" type="ORF">PC41400_06465</name>
</gene>
<keyword evidence="1" id="KW-0560">Oxidoreductase</keyword>
<dbReference type="EMBL" id="CP026520">
    <property type="protein sequence ID" value="QAV17325.1"/>
    <property type="molecule type" value="Genomic_DNA"/>
</dbReference>
<dbReference type="Pfam" id="PF05721">
    <property type="entry name" value="PhyH"/>
    <property type="match status" value="1"/>
</dbReference>
<dbReference type="PANTHER" id="PTHR20883">
    <property type="entry name" value="PHYTANOYL-COA DIOXYGENASE DOMAIN CONTAINING 1"/>
    <property type="match status" value="1"/>
</dbReference>
<accession>A0A410WSG0</accession>
<protein>
    <submittedName>
        <fullName evidence="1">Phytanoyl-CoA dioxygenase</fullName>
    </submittedName>
</protein>
<name>A0A410WSG0_9BACL</name>
<dbReference type="AlphaFoldDB" id="A0A410WSG0"/>
<dbReference type="Gene3D" id="2.60.120.620">
    <property type="entry name" value="q2cbj1_9rhob like domain"/>
    <property type="match status" value="1"/>
</dbReference>
<organism evidence="1 2">
    <name type="scientific">Paenibacillus chitinolyticus</name>
    <dbReference type="NCBI Taxonomy" id="79263"/>
    <lineage>
        <taxon>Bacteria</taxon>
        <taxon>Bacillati</taxon>
        <taxon>Bacillota</taxon>
        <taxon>Bacilli</taxon>
        <taxon>Bacillales</taxon>
        <taxon>Paenibacillaceae</taxon>
        <taxon>Paenibacillus</taxon>
    </lineage>
</organism>
<proteinExistence type="predicted"/>
<keyword evidence="1" id="KW-0223">Dioxygenase</keyword>
<dbReference type="Proteomes" id="UP000288943">
    <property type="component" value="Chromosome"/>
</dbReference>
<dbReference type="GO" id="GO:0005506">
    <property type="term" value="F:iron ion binding"/>
    <property type="evidence" value="ECO:0007669"/>
    <property type="project" value="UniProtKB-ARBA"/>
</dbReference>